<dbReference type="RefSeq" id="WP_378614258.1">
    <property type="nucleotide sequence ID" value="NZ_JBHSAX010000017.1"/>
</dbReference>
<dbReference type="SMART" id="SM00062">
    <property type="entry name" value="PBPb"/>
    <property type="match status" value="1"/>
</dbReference>
<dbReference type="Pfam" id="PF00497">
    <property type="entry name" value="SBP_bac_3"/>
    <property type="match status" value="1"/>
</dbReference>
<comment type="similarity">
    <text evidence="2 4">Belongs to the bacterial solute-binding protein 3 family.</text>
</comment>
<dbReference type="PANTHER" id="PTHR35936:SF19">
    <property type="entry name" value="AMINO-ACID-BINDING PROTEIN YXEM-RELATED"/>
    <property type="match status" value="1"/>
</dbReference>
<accession>A0ABV8DWT9</accession>
<feature type="domain" description="Solute-binding protein family 3/N-terminal" evidence="5">
    <location>
        <begin position="26"/>
        <end position="246"/>
    </location>
</feature>
<comment type="caution">
    <text evidence="6">The sequence shown here is derived from an EMBL/GenBank/DDBJ whole genome shotgun (WGS) entry which is preliminary data.</text>
</comment>
<evidence type="ECO:0000313" key="7">
    <source>
        <dbReference type="Proteomes" id="UP001595696"/>
    </source>
</evidence>
<dbReference type="Proteomes" id="UP001595696">
    <property type="component" value="Unassembled WGS sequence"/>
</dbReference>
<evidence type="ECO:0000259" key="5">
    <source>
        <dbReference type="SMART" id="SM00062"/>
    </source>
</evidence>
<reference evidence="7" key="1">
    <citation type="journal article" date="2019" name="Int. J. Syst. Evol. Microbiol.">
        <title>The Global Catalogue of Microorganisms (GCM) 10K type strain sequencing project: providing services to taxonomists for standard genome sequencing and annotation.</title>
        <authorList>
            <consortium name="The Broad Institute Genomics Platform"/>
            <consortium name="The Broad Institute Genome Sequencing Center for Infectious Disease"/>
            <person name="Wu L."/>
            <person name="Ma J."/>
        </authorList>
    </citation>
    <scope>NUCLEOTIDE SEQUENCE [LARGE SCALE GENOMIC DNA]</scope>
    <source>
        <strain evidence="7">CGMCC 4.7330</strain>
    </source>
</reference>
<dbReference type="InterPro" id="IPR001638">
    <property type="entry name" value="Solute-binding_3/MltF_N"/>
</dbReference>
<evidence type="ECO:0000256" key="3">
    <source>
        <dbReference type="ARBA" id="ARBA00022729"/>
    </source>
</evidence>
<dbReference type="PANTHER" id="PTHR35936">
    <property type="entry name" value="MEMBRANE-BOUND LYTIC MUREIN TRANSGLYCOSYLASE F"/>
    <property type="match status" value="1"/>
</dbReference>
<evidence type="ECO:0000256" key="2">
    <source>
        <dbReference type="ARBA" id="ARBA00010333"/>
    </source>
</evidence>
<dbReference type="Gene3D" id="3.40.190.10">
    <property type="entry name" value="Periplasmic binding protein-like II"/>
    <property type="match status" value="2"/>
</dbReference>
<evidence type="ECO:0000256" key="4">
    <source>
        <dbReference type="RuleBase" id="RU003744"/>
    </source>
</evidence>
<name>A0ABV8DWT9_9NOCA</name>
<dbReference type="EMBL" id="JBHSAX010000017">
    <property type="protein sequence ID" value="MFC3964501.1"/>
    <property type="molecule type" value="Genomic_DNA"/>
</dbReference>
<sequence>MRRRTALAVLGTALVAGCADSPDPSVLRAGTEGTYPPFSDVGPGGAFTGYDIEVAEALGARLGRRVEFTRAWLRHGLFDGLASGAFDLIASHVETSLRISEQLGSAGIYATGGRVFLTRPGSEPVADPARLRGRTAVRWNPSDWPELRPEDLGATVVEARTFDDAVRLLRDGRADVVPADSLVVADYRTRTRDDTLTATPYPDYTPAYTLVTRRHDPLAREVGRALAELRADSTLRTISEKYFGTDVTPAD</sequence>
<gene>
    <name evidence="6" type="ORF">ACFO0B_21170</name>
</gene>
<protein>
    <submittedName>
        <fullName evidence="6">Transporter substrate-binding domain-containing protein</fullName>
    </submittedName>
</protein>
<evidence type="ECO:0000256" key="1">
    <source>
        <dbReference type="ARBA" id="ARBA00004196"/>
    </source>
</evidence>
<keyword evidence="7" id="KW-1185">Reference proteome</keyword>
<dbReference type="InterPro" id="IPR018313">
    <property type="entry name" value="SBP_3_CS"/>
</dbReference>
<dbReference type="PROSITE" id="PS01039">
    <property type="entry name" value="SBP_BACTERIAL_3"/>
    <property type="match status" value="1"/>
</dbReference>
<evidence type="ECO:0000313" key="6">
    <source>
        <dbReference type="EMBL" id="MFC3964501.1"/>
    </source>
</evidence>
<dbReference type="PROSITE" id="PS51257">
    <property type="entry name" value="PROKAR_LIPOPROTEIN"/>
    <property type="match status" value="1"/>
</dbReference>
<dbReference type="SUPFAM" id="SSF53850">
    <property type="entry name" value="Periplasmic binding protein-like II"/>
    <property type="match status" value="1"/>
</dbReference>
<organism evidence="6 7">
    <name type="scientific">Nocardia jiangsuensis</name>
    <dbReference type="NCBI Taxonomy" id="1691563"/>
    <lineage>
        <taxon>Bacteria</taxon>
        <taxon>Bacillati</taxon>
        <taxon>Actinomycetota</taxon>
        <taxon>Actinomycetes</taxon>
        <taxon>Mycobacteriales</taxon>
        <taxon>Nocardiaceae</taxon>
        <taxon>Nocardia</taxon>
    </lineage>
</organism>
<keyword evidence="3" id="KW-0732">Signal</keyword>
<proteinExistence type="inferred from homology"/>
<comment type="subcellular location">
    <subcellularLocation>
        <location evidence="1">Cell envelope</location>
    </subcellularLocation>
</comment>